<evidence type="ECO:0000313" key="3">
    <source>
        <dbReference type="Proteomes" id="UP000311919"/>
    </source>
</evidence>
<dbReference type="SMART" id="SM00262">
    <property type="entry name" value="GEL"/>
    <property type="match status" value="3"/>
</dbReference>
<dbReference type="GO" id="GO:0051015">
    <property type="term" value="F:actin filament binding"/>
    <property type="evidence" value="ECO:0007669"/>
    <property type="project" value="InterPro"/>
</dbReference>
<keyword evidence="3" id="KW-1185">Reference proteome</keyword>
<dbReference type="PANTHER" id="PTHR11977:SF130">
    <property type="entry name" value="SEVERIN"/>
    <property type="match status" value="1"/>
</dbReference>
<feature type="domain" description="Gelsolin-like" evidence="1">
    <location>
        <begin position="296"/>
        <end position="334"/>
    </location>
</feature>
<dbReference type="GO" id="GO:0005737">
    <property type="term" value="C:cytoplasm"/>
    <property type="evidence" value="ECO:0007669"/>
    <property type="project" value="TreeGrafter"/>
</dbReference>
<dbReference type="EMBL" id="SKCS01000512">
    <property type="protein sequence ID" value="TNN05669.1"/>
    <property type="molecule type" value="Genomic_DNA"/>
</dbReference>
<dbReference type="GO" id="GO:0015629">
    <property type="term" value="C:actin cytoskeleton"/>
    <property type="evidence" value="ECO:0007669"/>
    <property type="project" value="TreeGrafter"/>
</dbReference>
<sequence>MVETQLYSWKDTNLALFGSDIDRAVKKESAEKEPAWRPVRNITSSTLMVWRIKDFKLEVVRPEDIGKFFRGDSYVVLNAKKNGNVVVYDIHFWIGRESTSDEYGTAAYKTVELDTFLDDEAVQHREVDGFESDLFKSYFDRFETLAGGYASGFNHVKPNEYIPRLLVFHSIDRKSMELLEVPFSRRSLDSTDVFVLDMGGEAYQWNGRGSNKEEKFKASQFLQQLEDERNGRCKTEVIDEDDVEGNKKFNSLLPDVEVKEKVKKEIGKKAIYRVSDEHGKMEISLVCENALPKSCLTSDDVFLIDSGSSLFVYIGPGCSRREKLDALSHAHVRHLNYQQSNIFQWSFLASICTMYNSVNYE</sequence>
<dbReference type="Proteomes" id="UP000311919">
    <property type="component" value="Unassembled WGS sequence"/>
</dbReference>
<name>A0A4Z2CN33_SCHJA</name>
<proteinExistence type="predicted"/>
<dbReference type="CDD" id="cd11290">
    <property type="entry name" value="gelsolin_S1_like"/>
    <property type="match status" value="1"/>
</dbReference>
<reference evidence="2 3" key="1">
    <citation type="submission" date="2019-03" db="EMBL/GenBank/DDBJ databases">
        <title>An improved genome assembly of the fluke Schistosoma japonicum.</title>
        <authorList>
            <person name="Hu W."/>
            <person name="Luo F."/>
            <person name="Yin M."/>
            <person name="Mo X."/>
            <person name="Sun C."/>
            <person name="Wu Q."/>
            <person name="Zhu B."/>
            <person name="Xiang M."/>
            <person name="Wang J."/>
            <person name="Wang Y."/>
            <person name="Zhang T."/>
            <person name="Xu B."/>
            <person name="Zheng H."/>
            <person name="Feng Z."/>
        </authorList>
    </citation>
    <scope>NUCLEOTIDE SEQUENCE [LARGE SCALE GENOMIC DNA]</scope>
    <source>
        <strain evidence="2">HuSjv2</strain>
        <tissue evidence="2">Worms</tissue>
    </source>
</reference>
<dbReference type="GO" id="GO:0008154">
    <property type="term" value="P:actin polymerization or depolymerization"/>
    <property type="evidence" value="ECO:0007669"/>
    <property type="project" value="TreeGrafter"/>
</dbReference>
<dbReference type="Gene3D" id="3.40.20.10">
    <property type="entry name" value="Severin"/>
    <property type="match status" value="3"/>
</dbReference>
<evidence type="ECO:0000259" key="1">
    <source>
        <dbReference type="Pfam" id="PF00626"/>
    </source>
</evidence>
<dbReference type="InterPro" id="IPR007123">
    <property type="entry name" value="Gelsolin-like_dom"/>
</dbReference>
<feature type="domain" description="Gelsolin-like" evidence="1">
    <location>
        <begin position="177"/>
        <end position="240"/>
    </location>
</feature>
<accession>A0A4Z2CN33</accession>
<gene>
    <name evidence="2" type="ORF">EWB00_009111</name>
</gene>
<dbReference type="PANTHER" id="PTHR11977">
    <property type="entry name" value="VILLIN"/>
    <property type="match status" value="1"/>
</dbReference>
<dbReference type="InterPro" id="IPR029006">
    <property type="entry name" value="ADF-H/Gelsolin-like_dom_sf"/>
</dbReference>
<protein>
    <submittedName>
        <fullName evidence="2">Severin isoform 3</fullName>
    </submittedName>
</protein>
<dbReference type="STRING" id="6182.A0A4Z2CN33"/>
<dbReference type="OrthoDB" id="6375767at2759"/>
<dbReference type="AlphaFoldDB" id="A0A4Z2CN33"/>
<dbReference type="SUPFAM" id="SSF55753">
    <property type="entry name" value="Actin depolymerizing proteins"/>
    <property type="match status" value="3"/>
</dbReference>
<dbReference type="InterPro" id="IPR007122">
    <property type="entry name" value="Villin/Gelsolin"/>
</dbReference>
<comment type="caution">
    <text evidence="2">The sequence shown here is derived from an EMBL/GenBank/DDBJ whole genome shotgun (WGS) entry which is preliminary data.</text>
</comment>
<dbReference type="PRINTS" id="PR00597">
    <property type="entry name" value="GELSOLIN"/>
</dbReference>
<organism evidence="2 3">
    <name type="scientific">Schistosoma japonicum</name>
    <name type="common">Blood fluke</name>
    <dbReference type="NCBI Taxonomy" id="6182"/>
    <lineage>
        <taxon>Eukaryota</taxon>
        <taxon>Metazoa</taxon>
        <taxon>Spiralia</taxon>
        <taxon>Lophotrochozoa</taxon>
        <taxon>Platyhelminthes</taxon>
        <taxon>Trematoda</taxon>
        <taxon>Digenea</taxon>
        <taxon>Strigeidida</taxon>
        <taxon>Schistosomatoidea</taxon>
        <taxon>Schistosomatidae</taxon>
        <taxon>Schistosoma</taxon>
    </lineage>
</organism>
<feature type="domain" description="Gelsolin-like" evidence="1">
    <location>
        <begin position="55"/>
        <end position="135"/>
    </location>
</feature>
<evidence type="ECO:0000313" key="2">
    <source>
        <dbReference type="EMBL" id="TNN05669.1"/>
    </source>
</evidence>
<dbReference type="Pfam" id="PF00626">
    <property type="entry name" value="Gelsolin"/>
    <property type="match status" value="3"/>
</dbReference>